<accession>A0AC34QZV4</accession>
<name>A0AC34QZV4_9BILA</name>
<proteinExistence type="predicted"/>
<dbReference type="Proteomes" id="UP000887576">
    <property type="component" value="Unplaced"/>
</dbReference>
<organism evidence="1 2">
    <name type="scientific">Panagrolaimus sp. JU765</name>
    <dbReference type="NCBI Taxonomy" id="591449"/>
    <lineage>
        <taxon>Eukaryota</taxon>
        <taxon>Metazoa</taxon>
        <taxon>Ecdysozoa</taxon>
        <taxon>Nematoda</taxon>
        <taxon>Chromadorea</taxon>
        <taxon>Rhabditida</taxon>
        <taxon>Tylenchina</taxon>
        <taxon>Panagrolaimomorpha</taxon>
        <taxon>Panagrolaimoidea</taxon>
        <taxon>Panagrolaimidae</taxon>
        <taxon>Panagrolaimus</taxon>
    </lineage>
</organism>
<sequence>VADVLDKWTINGLAILLFADITLNERAAILRTIKLKTCHLINQFGKQVWDMSFYPLPLLYRVYEFYNDKSKVFPSEYPGMPFMQHPGVILEPPKRHFDINPPEVRREYGPKEQKDASEDIYDQAIGMARVLHEYEKILFKELTVEDNGSPPKVHRRKVKKEKRRSVVARIAKLKRERNEVNEFQGEDKVLAKILTNNGPKRKIPRKFRTDAEKKKEESKAEELPSNDELVPSIQKELNAKLPKENEK</sequence>
<evidence type="ECO:0000313" key="1">
    <source>
        <dbReference type="Proteomes" id="UP000887576"/>
    </source>
</evidence>
<protein>
    <submittedName>
        <fullName evidence="2">Uncharacterized protein</fullName>
    </submittedName>
</protein>
<evidence type="ECO:0000313" key="2">
    <source>
        <dbReference type="WBParaSite" id="JU765_v2.g20651.t1"/>
    </source>
</evidence>
<reference evidence="2" key="1">
    <citation type="submission" date="2022-11" db="UniProtKB">
        <authorList>
            <consortium name="WormBaseParasite"/>
        </authorList>
    </citation>
    <scope>IDENTIFICATION</scope>
</reference>
<dbReference type="WBParaSite" id="JU765_v2.g20651.t1">
    <property type="protein sequence ID" value="JU765_v2.g20651.t1"/>
    <property type="gene ID" value="JU765_v2.g20651"/>
</dbReference>